<comment type="caution">
    <text evidence="1">The sequence shown here is derived from an EMBL/GenBank/DDBJ whole genome shotgun (WGS) entry which is preliminary data.</text>
</comment>
<sequence length="184" mass="20399">MNARQSPREHVRQACARYGSVDVVRRCAALLRGADPAGEEEFLRMLGFRGELDWLLKEPNPYWARVWAARALRYCWDDLAVAAVLDGLNDQAWRVVEHCAVVSGDRELADAAPTLVALTDHPVPRVRAAAARAMASVAEREHVPALLRLADDPDANVRTATERALAVLGDRLDLSPDDLAHYDR</sequence>
<dbReference type="PROSITE" id="PS50077">
    <property type="entry name" value="HEAT_REPEAT"/>
    <property type="match status" value="1"/>
</dbReference>
<evidence type="ECO:0000313" key="1">
    <source>
        <dbReference type="EMBL" id="NYH92786.1"/>
    </source>
</evidence>
<evidence type="ECO:0000313" key="2">
    <source>
        <dbReference type="Proteomes" id="UP000579605"/>
    </source>
</evidence>
<accession>A0A852ZVQ8</accession>
<name>A0A852ZVQ8_9ACTN</name>
<reference evidence="1 2" key="1">
    <citation type="submission" date="2020-07" db="EMBL/GenBank/DDBJ databases">
        <title>Sequencing the genomes of 1000 actinobacteria strains.</title>
        <authorList>
            <person name="Klenk H.-P."/>
        </authorList>
    </citation>
    <scope>NUCLEOTIDE SEQUENCE [LARGE SCALE GENOMIC DNA]</scope>
    <source>
        <strain evidence="1 2">DSM 18448</strain>
    </source>
</reference>
<dbReference type="InterPro" id="IPR021133">
    <property type="entry name" value="HEAT_type_2"/>
</dbReference>
<dbReference type="Proteomes" id="UP000579605">
    <property type="component" value="Unassembled WGS sequence"/>
</dbReference>
<dbReference type="AlphaFoldDB" id="A0A852ZVQ8"/>
<proteinExistence type="predicted"/>
<dbReference type="InterPro" id="IPR016024">
    <property type="entry name" value="ARM-type_fold"/>
</dbReference>
<protein>
    <submittedName>
        <fullName evidence="1">HEAT repeat protein</fullName>
    </submittedName>
</protein>
<dbReference type="InterPro" id="IPR011989">
    <property type="entry name" value="ARM-like"/>
</dbReference>
<dbReference type="Pfam" id="PF13646">
    <property type="entry name" value="HEAT_2"/>
    <property type="match status" value="1"/>
</dbReference>
<dbReference type="EMBL" id="JACBZH010000001">
    <property type="protein sequence ID" value="NYH92786.1"/>
    <property type="molecule type" value="Genomic_DNA"/>
</dbReference>
<dbReference type="SUPFAM" id="SSF48371">
    <property type="entry name" value="ARM repeat"/>
    <property type="match status" value="1"/>
</dbReference>
<keyword evidence="2" id="KW-1185">Reference proteome</keyword>
<organism evidence="1 2">
    <name type="scientific">Actinopolymorpha rutila</name>
    <dbReference type="NCBI Taxonomy" id="446787"/>
    <lineage>
        <taxon>Bacteria</taxon>
        <taxon>Bacillati</taxon>
        <taxon>Actinomycetota</taxon>
        <taxon>Actinomycetes</taxon>
        <taxon>Propionibacteriales</taxon>
        <taxon>Actinopolymorphaceae</taxon>
        <taxon>Actinopolymorpha</taxon>
    </lineage>
</organism>
<dbReference type="Gene3D" id="1.25.10.10">
    <property type="entry name" value="Leucine-rich Repeat Variant"/>
    <property type="match status" value="1"/>
</dbReference>
<gene>
    <name evidence="1" type="ORF">F4554_005424</name>
</gene>
<dbReference type="RefSeq" id="WP_179790157.1">
    <property type="nucleotide sequence ID" value="NZ_BAAARR010000021.1"/>
</dbReference>